<dbReference type="PANTHER" id="PTHR31306">
    <property type="entry name" value="ALPHA-1,6-MANNOSYLTRANSFERASE MNN11-RELATED"/>
    <property type="match status" value="1"/>
</dbReference>
<feature type="signal peptide" evidence="4">
    <location>
        <begin position="1"/>
        <end position="21"/>
    </location>
</feature>
<dbReference type="Gene3D" id="3.90.550.10">
    <property type="entry name" value="Spore Coat Polysaccharide Biosynthesis Protein SpsA, Chain A"/>
    <property type="match status" value="1"/>
</dbReference>
<keyword evidence="4" id="KW-0732">Signal</keyword>
<dbReference type="Pfam" id="PF05637">
    <property type="entry name" value="Glyco_transf_34"/>
    <property type="match status" value="1"/>
</dbReference>
<protein>
    <recommendedName>
        <fullName evidence="7">Glycosyltransferase family 34 protein</fullName>
    </recommendedName>
</protein>
<dbReference type="EMBL" id="JAEHOE010000006">
    <property type="protein sequence ID" value="KAG2499582.1"/>
    <property type="molecule type" value="Genomic_DNA"/>
</dbReference>
<gene>
    <name evidence="5" type="ORF">HYH03_002524</name>
</gene>
<dbReference type="Proteomes" id="UP000612055">
    <property type="component" value="Unassembled WGS sequence"/>
</dbReference>
<sequence>MRPSFLAGLAILLMEYLVCSTSTWDPERIAILLTETYGHVNHTTHKWRPYPEHTRFLDLGMRTKVMYAEKHGYDLKIVTSLPDVTIKSKTNKNAILWQRGFWIRRQFGSKAEPGQLAPDNDTVASCRKYDWVMWMDGDIFITNLTVRIEDIIEAARRLRPDGSYPHFIATRHAELDGDEPFTPGQILQFNTGTALVRCSTEGLRLMNEMLFLRIEQAFDTYVQAWDHQGALMQAYKSHRWVRSLTTFVPPKLMNAYPFNLTDETGELKDCGDPQGTECQKGWWTPGDFLIHFPGAGKHYIASFLKRYPLSTWPGACEPFNF</sequence>
<evidence type="ECO:0000313" key="6">
    <source>
        <dbReference type="Proteomes" id="UP000612055"/>
    </source>
</evidence>
<evidence type="ECO:0000256" key="3">
    <source>
        <dbReference type="ARBA" id="ARBA00022679"/>
    </source>
</evidence>
<keyword evidence="6" id="KW-1185">Reference proteome</keyword>
<dbReference type="AlphaFoldDB" id="A0A835YDF8"/>
<evidence type="ECO:0000256" key="4">
    <source>
        <dbReference type="SAM" id="SignalP"/>
    </source>
</evidence>
<keyword evidence="3" id="KW-0808">Transferase</keyword>
<evidence type="ECO:0000256" key="1">
    <source>
        <dbReference type="ARBA" id="ARBA00005664"/>
    </source>
</evidence>
<accession>A0A835YDF8</accession>
<feature type="chain" id="PRO_5032762187" description="Glycosyltransferase family 34 protein" evidence="4">
    <location>
        <begin position="22"/>
        <end position="321"/>
    </location>
</feature>
<dbReference type="GO" id="GO:0006487">
    <property type="term" value="P:protein N-linked glycosylation"/>
    <property type="evidence" value="ECO:0007669"/>
    <property type="project" value="TreeGrafter"/>
</dbReference>
<dbReference type="OrthoDB" id="524805at2759"/>
<dbReference type="GO" id="GO:0000139">
    <property type="term" value="C:Golgi membrane"/>
    <property type="evidence" value="ECO:0007669"/>
    <property type="project" value="TreeGrafter"/>
</dbReference>
<dbReference type="GO" id="GO:0016757">
    <property type="term" value="F:glycosyltransferase activity"/>
    <property type="evidence" value="ECO:0007669"/>
    <property type="project" value="UniProtKB-KW"/>
</dbReference>
<dbReference type="PANTHER" id="PTHR31306:SF5">
    <property type="entry name" value="ALPHA-1,6-MANNOSYLTRANSFERASE MNN10-RELATED"/>
    <property type="match status" value="1"/>
</dbReference>
<keyword evidence="2" id="KW-0328">Glycosyltransferase</keyword>
<reference evidence="5" key="1">
    <citation type="journal article" date="2020" name="bioRxiv">
        <title>Comparative genomics of Chlamydomonas.</title>
        <authorList>
            <person name="Craig R.J."/>
            <person name="Hasan A.R."/>
            <person name="Ness R.W."/>
            <person name="Keightley P.D."/>
        </authorList>
    </citation>
    <scope>NUCLEOTIDE SEQUENCE</scope>
    <source>
        <strain evidence="5">CCAP 11/70</strain>
    </source>
</reference>
<dbReference type="InterPro" id="IPR008630">
    <property type="entry name" value="Glyco_trans_34"/>
</dbReference>
<evidence type="ECO:0000256" key="2">
    <source>
        <dbReference type="ARBA" id="ARBA00022676"/>
    </source>
</evidence>
<name>A0A835YDF8_9CHLO</name>
<comment type="similarity">
    <text evidence="1">Belongs to the glycosyltransferase 34 family.</text>
</comment>
<comment type="caution">
    <text evidence="5">The sequence shown here is derived from an EMBL/GenBank/DDBJ whole genome shotgun (WGS) entry which is preliminary data.</text>
</comment>
<evidence type="ECO:0008006" key="7">
    <source>
        <dbReference type="Google" id="ProtNLM"/>
    </source>
</evidence>
<proteinExistence type="inferred from homology"/>
<dbReference type="InterPro" id="IPR029044">
    <property type="entry name" value="Nucleotide-diphossugar_trans"/>
</dbReference>
<evidence type="ECO:0000313" key="5">
    <source>
        <dbReference type="EMBL" id="KAG2499582.1"/>
    </source>
</evidence>
<organism evidence="5 6">
    <name type="scientific">Edaphochlamys debaryana</name>
    <dbReference type="NCBI Taxonomy" id="47281"/>
    <lineage>
        <taxon>Eukaryota</taxon>
        <taxon>Viridiplantae</taxon>
        <taxon>Chlorophyta</taxon>
        <taxon>core chlorophytes</taxon>
        <taxon>Chlorophyceae</taxon>
        <taxon>CS clade</taxon>
        <taxon>Chlamydomonadales</taxon>
        <taxon>Chlamydomonadales incertae sedis</taxon>
        <taxon>Edaphochlamys</taxon>
    </lineage>
</organism>